<feature type="compositionally biased region" description="Basic and acidic residues" evidence="1">
    <location>
        <begin position="197"/>
        <end position="225"/>
    </location>
</feature>
<feature type="compositionally biased region" description="Basic and acidic residues" evidence="1">
    <location>
        <begin position="43"/>
        <end position="57"/>
    </location>
</feature>
<accession>W3WKS6</accession>
<dbReference type="EMBL" id="KI912120">
    <property type="protein sequence ID" value="ETS74493.1"/>
    <property type="molecule type" value="Genomic_DNA"/>
</dbReference>
<dbReference type="RefSeq" id="XP_007841131.1">
    <property type="nucleotide sequence ID" value="XM_007842940.1"/>
</dbReference>
<feature type="region of interest" description="Disordered" evidence="1">
    <location>
        <begin position="197"/>
        <end position="248"/>
    </location>
</feature>
<dbReference type="GeneID" id="19279372"/>
<proteinExistence type="predicted"/>
<dbReference type="InParanoid" id="W3WKS6"/>
<dbReference type="Proteomes" id="UP000030651">
    <property type="component" value="Unassembled WGS sequence"/>
</dbReference>
<organism evidence="2 3">
    <name type="scientific">Pestalotiopsis fici (strain W106-1 / CGMCC3.15140)</name>
    <dbReference type="NCBI Taxonomy" id="1229662"/>
    <lineage>
        <taxon>Eukaryota</taxon>
        <taxon>Fungi</taxon>
        <taxon>Dikarya</taxon>
        <taxon>Ascomycota</taxon>
        <taxon>Pezizomycotina</taxon>
        <taxon>Sordariomycetes</taxon>
        <taxon>Xylariomycetidae</taxon>
        <taxon>Amphisphaeriales</taxon>
        <taxon>Sporocadaceae</taxon>
        <taxon>Pestalotiopsis</taxon>
    </lineage>
</organism>
<sequence>MSARPASRAPRELRRPAQDTRRASLPPRTARQQIPGAGSHNGFDPRTRFLDSTREQRRQIRLLPGNHVGNRPLGPLAGVGFQPSHAPVYTYSPAMTSSSHIHRNGQYYSSQPTQWYGNQLTQDNFSATPDQDAWLNEPVSSGTQPPRFTTPADEFPGQAAILDPEISRRKISRPVSHSTATAFEISKYNERLADIDDKPFEDHDDKDVVHDTQDGHSTEIPEPTKAKRKTTPNTADGEPKKKKLAIYSNEQLYDKPTSTGDCACHGKSKPSISVKDFTVRLRDINSAFAQHFTTLASTNDTTNIIHNLEDAVDHKLQPSDYEIVERITHGIFLGNVLGSKSWEMWKPMFGGEDVEVTFKGCQ</sequence>
<evidence type="ECO:0000256" key="1">
    <source>
        <dbReference type="SAM" id="MobiDB-lite"/>
    </source>
</evidence>
<feature type="compositionally biased region" description="Basic and acidic residues" evidence="1">
    <location>
        <begin position="9"/>
        <end position="22"/>
    </location>
</feature>
<dbReference type="HOGENOM" id="CLU_765270_0_0_1"/>
<dbReference type="OrthoDB" id="10383657at2759"/>
<gene>
    <name evidence="2" type="ORF">PFICI_14359</name>
</gene>
<dbReference type="KEGG" id="pfy:PFICI_14359"/>
<evidence type="ECO:0000313" key="3">
    <source>
        <dbReference type="Proteomes" id="UP000030651"/>
    </source>
</evidence>
<dbReference type="AlphaFoldDB" id="W3WKS6"/>
<keyword evidence="3" id="KW-1185">Reference proteome</keyword>
<reference evidence="3" key="1">
    <citation type="journal article" date="2015" name="BMC Genomics">
        <title>Genomic and transcriptomic analysis of the endophytic fungus Pestalotiopsis fici reveals its lifestyle and high potential for synthesis of natural products.</title>
        <authorList>
            <person name="Wang X."/>
            <person name="Zhang X."/>
            <person name="Liu L."/>
            <person name="Xiang M."/>
            <person name="Wang W."/>
            <person name="Sun X."/>
            <person name="Che Y."/>
            <person name="Guo L."/>
            <person name="Liu G."/>
            <person name="Guo L."/>
            <person name="Wang C."/>
            <person name="Yin W.B."/>
            <person name="Stadler M."/>
            <person name="Zhang X."/>
            <person name="Liu X."/>
        </authorList>
    </citation>
    <scope>NUCLEOTIDE SEQUENCE [LARGE SCALE GENOMIC DNA]</scope>
    <source>
        <strain evidence="3">W106-1 / CGMCC3.15140</strain>
    </source>
</reference>
<name>W3WKS6_PESFW</name>
<protein>
    <submittedName>
        <fullName evidence="2">Uncharacterized protein</fullName>
    </submittedName>
</protein>
<evidence type="ECO:0000313" key="2">
    <source>
        <dbReference type="EMBL" id="ETS74493.1"/>
    </source>
</evidence>
<feature type="region of interest" description="Disordered" evidence="1">
    <location>
        <begin position="1"/>
        <end position="57"/>
    </location>
</feature>